<sequence>MLQHSLLVLPMVEFCQLRMQKEAELALALTMLLRLLLQLGRPPLWISDRSWPSHSLCSCACCCNWQAPPFGSATGAAPVAVAVPVVSAVVALLVLGPAALAGEATNGAVGAAVEPVQATAGGAVSVAAIAGVVVVTSFAVAPLAVAIGGALVAVVEALSVVAVVVGYLGDAVAQTIVLVVGDAQRACGTAVASTFVRHELAAAAPVHAPLGRVDGAFAYVPHKLVVTSHLGVVAASVATSGYASPATGLASAFAVVFGIELHGFAFADMPCHGVVVFAAAVALRGVVAFAVECSCFADAAFVGIFVLAVVLRGVALAGVLRRGVAAIAVVCRRLGDAVAVPASVEQVAVHSPAPSGTGPVSEVGVWTRAAGLGWPGGGVAGQSAVEIVHWLNQ</sequence>
<feature type="transmembrane region" description="Helical" evidence="1">
    <location>
        <begin position="297"/>
        <end position="320"/>
    </location>
</feature>
<feature type="transmembrane region" description="Helical" evidence="1">
    <location>
        <begin position="274"/>
        <end position="291"/>
    </location>
</feature>
<keyword evidence="1" id="KW-1133">Transmembrane helix</keyword>
<reference evidence="2 3" key="1">
    <citation type="journal article" date="2018" name="Cell">
        <title>The Chara Genome: Secondary Complexity and Implications for Plant Terrestrialization.</title>
        <authorList>
            <person name="Nishiyama T."/>
            <person name="Sakayama H."/>
            <person name="Vries J.D."/>
            <person name="Buschmann H."/>
            <person name="Saint-Marcoux D."/>
            <person name="Ullrich K.K."/>
            <person name="Haas F.B."/>
            <person name="Vanderstraeten L."/>
            <person name="Becker D."/>
            <person name="Lang D."/>
            <person name="Vosolsobe S."/>
            <person name="Rombauts S."/>
            <person name="Wilhelmsson P.K.I."/>
            <person name="Janitza P."/>
            <person name="Kern R."/>
            <person name="Heyl A."/>
            <person name="Rumpler F."/>
            <person name="Villalobos L.I.A.C."/>
            <person name="Clay J.M."/>
            <person name="Skokan R."/>
            <person name="Toyoda A."/>
            <person name="Suzuki Y."/>
            <person name="Kagoshima H."/>
            <person name="Schijlen E."/>
            <person name="Tajeshwar N."/>
            <person name="Catarino B."/>
            <person name="Hetherington A.J."/>
            <person name="Saltykova A."/>
            <person name="Bonnot C."/>
            <person name="Breuninger H."/>
            <person name="Symeonidi A."/>
            <person name="Radhakrishnan G.V."/>
            <person name="Van Nieuwerburgh F."/>
            <person name="Deforce D."/>
            <person name="Chang C."/>
            <person name="Karol K.G."/>
            <person name="Hedrich R."/>
            <person name="Ulvskov P."/>
            <person name="Glockner G."/>
            <person name="Delwiche C.F."/>
            <person name="Petrasek J."/>
            <person name="Van de Peer Y."/>
            <person name="Friml J."/>
            <person name="Beilby M."/>
            <person name="Dolan L."/>
            <person name="Kohara Y."/>
            <person name="Sugano S."/>
            <person name="Fujiyama A."/>
            <person name="Delaux P.-M."/>
            <person name="Quint M."/>
            <person name="TheiBen G."/>
            <person name="Hagemann M."/>
            <person name="Harholt J."/>
            <person name="Dunand C."/>
            <person name="Zachgo S."/>
            <person name="Langdale J."/>
            <person name="Maumus F."/>
            <person name="Straeten D.V.D."/>
            <person name="Gould S.B."/>
            <person name="Rensing S.A."/>
        </authorList>
    </citation>
    <scope>NUCLEOTIDE SEQUENCE [LARGE SCALE GENOMIC DNA]</scope>
    <source>
        <strain evidence="2 3">S276</strain>
    </source>
</reference>
<accession>A0A388KAT7</accession>
<dbReference type="Proteomes" id="UP000265515">
    <property type="component" value="Unassembled WGS sequence"/>
</dbReference>
<protein>
    <submittedName>
        <fullName evidence="2">Uncharacterized protein</fullName>
    </submittedName>
</protein>
<dbReference type="Gramene" id="GBG67172">
    <property type="protein sequence ID" value="GBG67172"/>
    <property type="gene ID" value="CBR_g84836"/>
</dbReference>
<keyword evidence="1" id="KW-0812">Transmembrane</keyword>
<evidence type="ECO:0000256" key="1">
    <source>
        <dbReference type="SAM" id="Phobius"/>
    </source>
</evidence>
<comment type="caution">
    <text evidence="2">The sequence shown here is derived from an EMBL/GenBank/DDBJ whole genome shotgun (WGS) entry which is preliminary data.</text>
</comment>
<gene>
    <name evidence="2" type="ORF">CBR_g84836</name>
</gene>
<feature type="transmembrane region" description="Helical" evidence="1">
    <location>
        <begin position="120"/>
        <end position="140"/>
    </location>
</feature>
<dbReference type="AlphaFoldDB" id="A0A388KAT7"/>
<evidence type="ECO:0000313" key="3">
    <source>
        <dbReference type="Proteomes" id="UP000265515"/>
    </source>
</evidence>
<name>A0A388KAT7_CHABU</name>
<feature type="transmembrane region" description="Helical" evidence="1">
    <location>
        <begin position="79"/>
        <end position="100"/>
    </location>
</feature>
<keyword evidence="1" id="KW-0472">Membrane</keyword>
<organism evidence="2 3">
    <name type="scientific">Chara braunii</name>
    <name type="common">Braun's stonewort</name>
    <dbReference type="NCBI Taxonomy" id="69332"/>
    <lineage>
        <taxon>Eukaryota</taxon>
        <taxon>Viridiplantae</taxon>
        <taxon>Streptophyta</taxon>
        <taxon>Charophyceae</taxon>
        <taxon>Charales</taxon>
        <taxon>Characeae</taxon>
        <taxon>Chara</taxon>
    </lineage>
</organism>
<proteinExistence type="predicted"/>
<feature type="transmembrane region" description="Helical" evidence="1">
    <location>
        <begin position="146"/>
        <end position="168"/>
    </location>
</feature>
<dbReference type="EMBL" id="BFEA01000084">
    <property type="protein sequence ID" value="GBG67172.1"/>
    <property type="molecule type" value="Genomic_DNA"/>
</dbReference>
<keyword evidence="3" id="KW-1185">Reference proteome</keyword>
<evidence type="ECO:0000313" key="2">
    <source>
        <dbReference type="EMBL" id="GBG67172.1"/>
    </source>
</evidence>